<gene>
    <name evidence="2" type="ORF">Kpol_1026p19</name>
</gene>
<dbReference type="STRING" id="436907.A7TNI8"/>
<evidence type="ECO:0000313" key="2">
    <source>
        <dbReference type="EMBL" id="EDO16171.1"/>
    </source>
</evidence>
<evidence type="ECO:0000256" key="1">
    <source>
        <dbReference type="SAM" id="MobiDB-lite"/>
    </source>
</evidence>
<proteinExistence type="predicted"/>
<dbReference type="Gene3D" id="3.30.230.70">
    <property type="entry name" value="GHMP Kinase, N-terminal domain"/>
    <property type="match status" value="1"/>
</dbReference>
<protein>
    <submittedName>
        <fullName evidence="2">Uncharacterized protein</fullName>
    </submittedName>
</protein>
<dbReference type="FunCoup" id="A7TNI8">
    <property type="interactions" value="180"/>
</dbReference>
<accession>A7TNI8</accession>
<sequence>MNVQDRRRLLGPPNAKPIAFSPSIGERNVSETKESKNLEQQVTFNTGLIENCNGSSLVEVIDPKLSRHQTSLITSVYGPRAIKGSFTSQANMTIQLKNGSVEKYNTSELKEISTFLTGVFNSVVNLSRYP</sequence>
<reference evidence="2 3" key="1">
    <citation type="journal article" date="2007" name="Proc. Natl. Acad. Sci. U.S.A.">
        <title>Independent sorting-out of thousands of duplicated gene pairs in two yeast species descended from a whole-genome duplication.</title>
        <authorList>
            <person name="Scannell D.R."/>
            <person name="Frank A.C."/>
            <person name="Conant G.C."/>
            <person name="Byrne K.P."/>
            <person name="Woolfit M."/>
            <person name="Wolfe K.H."/>
        </authorList>
    </citation>
    <scope>NUCLEOTIDE SEQUENCE [LARGE SCALE GENOMIC DNA]</scope>
    <source>
        <strain evidence="3">ATCC 22028 / DSM 70294 / BCRC 21397 / CBS 2163 / NBRC 10782 / NRRL Y-8283 / UCD 57-17</strain>
    </source>
</reference>
<dbReference type="Proteomes" id="UP000000267">
    <property type="component" value="Unassembled WGS sequence"/>
</dbReference>
<evidence type="ECO:0000313" key="3">
    <source>
        <dbReference type="Proteomes" id="UP000000267"/>
    </source>
</evidence>
<dbReference type="RefSeq" id="XP_001644029.1">
    <property type="nucleotide sequence ID" value="XM_001643979.1"/>
</dbReference>
<organism evidence="3">
    <name type="scientific">Vanderwaltozyma polyspora (strain ATCC 22028 / DSM 70294 / BCRC 21397 / CBS 2163 / NBRC 10782 / NRRL Y-8283 / UCD 57-17)</name>
    <name type="common">Kluyveromyces polysporus</name>
    <dbReference type="NCBI Taxonomy" id="436907"/>
    <lineage>
        <taxon>Eukaryota</taxon>
        <taxon>Fungi</taxon>
        <taxon>Dikarya</taxon>
        <taxon>Ascomycota</taxon>
        <taxon>Saccharomycotina</taxon>
        <taxon>Saccharomycetes</taxon>
        <taxon>Saccharomycetales</taxon>
        <taxon>Saccharomycetaceae</taxon>
        <taxon>Vanderwaltozyma</taxon>
    </lineage>
</organism>
<dbReference type="GO" id="GO:1902494">
    <property type="term" value="C:catalytic complex"/>
    <property type="evidence" value="ECO:0007669"/>
    <property type="project" value="UniProtKB-ARBA"/>
</dbReference>
<dbReference type="KEGG" id="vpo:Kpol_1026p19"/>
<dbReference type="AlphaFoldDB" id="A7TNI8"/>
<dbReference type="InterPro" id="IPR027408">
    <property type="entry name" value="PNPase/RNase_PH_dom_sf"/>
</dbReference>
<dbReference type="GO" id="GO:0005730">
    <property type="term" value="C:nucleolus"/>
    <property type="evidence" value="ECO:0007669"/>
    <property type="project" value="UniProtKB-SubCell"/>
</dbReference>
<feature type="region of interest" description="Disordered" evidence="1">
    <location>
        <begin position="1"/>
        <end position="36"/>
    </location>
</feature>
<dbReference type="EMBL" id="DS480431">
    <property type="protein sequence ID" value="EDO16171.1"/>
    <property type="molecule type" value="Genomic_DNA"/>
</dbReference>
<dbReference type="GeneID" id="5544309"/>
<keyword evidence="3" id="KW-1185">Reference proteome</keyword>
<dbReference type="OrthoDB" id="2504340at2759"/>
<dbReference type="HOGENOM" id="CLU_1943284_0_0_1"/>
<dbReference type="eggNOG" id="KOG1068">
    <property type="taxonomic scope" value="Eukaryota"/>
</dbReference>
<name>A7TNI8_VANPO</name>
<feature type="non-terminal residue" evidence="2">
    <location>
        <position position="130"/>
    </location>
</feature>
<dbReference type="InParanoid" id="A7TNI8"/>
<dbReference type="PhylomeDB" id="A7TNI8"/>